<reference evidence="9" key="1">
    <citation type="journal article" date="2016" name="Genome Biol. Evol.">
        <title>Comparative 'omics' of the Fusarium fujikuroi species complex highlights differences in genetic potential and metabolite synthesis.</title>
        <authorList>
            <person name="Niehaus E.-M."/>
            <person name="Muensterkoetter M."/>
            <person name="Proctor R.H."/>
            <person name="Brown D.W."/>
            <person name="Sharon A."/>
            <person name="Idan Y."/>
            <person name="Oren-Young L."/>
            <person name="Sieber C.M."/>
            <person name="Novak O."/>
            <person name="Pencik A."/>
            <person name="Tarkowska D."/>
            <person name="Hromadova K."/>
            <person name="Freeman S."/>
            <person name="Maymon M."/>
            <person name="Elazar M."/>
            <person name="Youssef S.A."/>
            <person name="El-Shabrawy E.S.M."/>
            <person name="Shalaby A.B.A."/>
            <person name="Houterman P."/>
            <person name="Brock N.L."/>
            <person name="Burkhardt I."/>
            <person name="Tsavkelova E.A."/>
            <person name="Dickschat J.S."/>
            <person name="Galuszka P."/>
            <person name="Gueldener U."/>
            <person name="Tudzynski B."/>
        </authorList>
    </citation>
    <scope>NUCLEOTIDE SEQUENCE [LARGE SCALE GENOMIC DNA]</scope>
    <source>
        <strain evidence="9">ET1</strain>
    </source>
</reference>
<evidence type="ECO:0000313" key="9">
    <source>
        <dbReference type="Proteomes" id="UP000183971"/>
    </source>
</evidence>
<dbReference type="PANTHER" id="PTHR47338">
    <property type="entry name" value="ZN(II)2CYS6 TRANSCRIPTION FACTOR (EUROFUNG)-RELATED"/>
    <property type="match status" value="1"/>
</dbReference>
<evidence type="ECO:0000256" key="1">
    <source>
        <dbReference type="ARBA" id="ARBA00004123"/>
    </source>
</evidence>
<dbReference type="GeneID" id="42044913"/>
<dbReference type="GO" id="GO:0006351">
    <property type="term" value="P:DNA-templated transcription"/>
    <property type="evidence" value="ECO:0007669"/>
    <property type="project" value="InterPro"/>
</dbReference>
<keyword evidence="2" id="KW-0479">Metal-binding</keyword>
<keyword evidence="5" id="KW-0804">Transcription</keyword>
<evidence type="ECO:0000313" key="8">
    <source>
        <dbReference type="EMBL" id="CZR35854.1"/>
    </source>
</evidence>
<dbReference type="Pfam" id="PF04082">
    <property type="entry name" value="Fungal_trans"/>
    <property type="match status" value="1"/>
</dbReference>
<keyword evidence="4" id="KW-0238">DNA-binding</keyword>
<dbReference type="VEuPathDB" id="FungiDB:FPRO_00023"/>
<dbReference type="EMBL" id="FJOF01000001">
    <property type="protein sequence ID" value="CZR35854.1"/>
    <property type="molecule type" value="Genomic_DNA"/>
</dbReference>
<dbReference type="AlphaFoldDB" id="A0A1L7V6U2"/>
<comment type="caution">
    <text evidence="8">The sequence shown here is derived from an EMBL/GenBank/DDBJ whole genome shotgun (WGS) entry which is preliminary data.</text>
</comment>
<dbReference type="GO" id="GO:0005634">
    <property type="term" value="C:nucleus"/>
    <property type="evidence" value="ECO:0007669"/>
    <property type="project" value="UniProtKB-SubCell"/>
</dbReference>
<keyword evidence="9" id="KW-1185">Reference proteome</keyword>
<feature type="domain" description="Xylanolytic transcriptional activator regulatory" evidence="7">
    <location>
        <begin position="11"/>
        <end position="89"/>
    </location>
</feature>
<dbReference type="Proteomes" id="UP000183971">
    <property type="component" value="Unassembled WGS sequence"/>
</dbReference>
<protein>
    <recommendedName>
        <fullName evidence="7">Xylanolytic transcriptional activator regulatory domain-containing protein</fullName>
    </recommendedName>
</protein>
<sequence>MLNRGHFLQCAWITAGRMFRLVQGLRYHEIDSPDKVYDSKEDSTCTEEKRRVFWMAYLLDHLFVMRNDWPVTLSEHMICTKLPVPDSDFQGDCLVSGNFISQAITDPASQANSPFNDCLAIVTLCGRGLLRNRHNNISKVYGDDNSDLSEHWRWLEDVLFLKDQIKSRGDTFHPLGTFAQILGQVAEILLCKGVIQKNSNYGQCMLDDCHRRISIATEEIIRLARGLTYLHFSQVCPLMSMPLFAAAEFLYEYRHLKDGAFLQQLQDLVDVLGKLRNQRVKKFIRYYDESGGWSIWNHLELNIAKW</sequence>
<dbReference type="InterPro" id="IPR007219">
    <property type="entry name" value="XnlR_reg_dom"/>
</dbReference>
<dbReference type="GO" id="GO:0000981">
    <property type="term" value="F:DNA-binding transcription factor activity, RNA polymerase II-specific"/>
    <property type="evidence" value="ECO:0007669"/>
    <property type="project" value="InterPro"/>
</dbReference>
<evidence type="ECO:0000256" key="3">
    <source>
        <dbReference type="ARBA" id="ARBA00023015"/>
    </source>
</evidence>
<dbReference type="RefSeq" id="XP_031076447.1">
    <property type="nucleotide sequence ID" value="XM_031225853.1"/>
</dbReference>
<accession>A0A1L7V6U2</accession>
<dbReference type="CDD" id="cd12148">
    <property type="entry name" value="fungal_TF_MHR"/>
    <property type="match status" value="1"/>
</dbReference>
<dbReference type="GO" id="GO:0003677">
    <property type="term" value="F:DNA binding"/>
    <property type="evidence" value="ECO:0007669"/>
    <property type="project" value="UniProtKB-KW"/>
</dbReference>
<dbReference type="GO" id="GO:0008270">
    <property type="term" value="F:zinc ion binding"/>
    <property type="evidence" value="ECO:0007669"/>
    <property type="project" value="InterPro"/>
</dbReference>
<organism evidence="8 9">
    <name type="scientific">Fusarium proliferatum (strain ET1)</name>
    <name type="common">Orchid endophyte fungus</name>
    <dbReference type="NCBI Taxonomy" id="1227346"/>
    <lineage>
        <taxon>Eukaryota</taxon>
        <taxon>Fungi</taxon>
        <taxon>Dikarya</taxon>
        <taxon>Ascomycota</taxon>
        <taxon>Pezizomycotina</taxon>
        <taxon>Sordariomycetes</taxon>
        <taxon>Hypocreomycetidae</taxon>
        <taxon>Hypocreales</taxon>
        <taxon>Nectriaceae</taxon>
        <taxon>Fusarium</taxon>
        <taxon>Fusarium fujikuroi species complex</taxon>
    </lineage>
</organism>
<name>A0A1L7V6U2_FUSPR</name>
<dbReference type="PANTHER" id="PTHR47338:SF3">
    <property type="entry name" value="C6 FINGER DOMAIN TRANSCRIPTION FACTOR DBAA-RELATED"/>
    <property type="match status" value="1"/>
</dbReference>
<dbReference type="InterPro" id="IPR050815">
    <property type="entry name" value="TF_fung"/>
</dbReference>
<comment type="subcellular location">
    <subcellularLocation>
        <location evidence="1">Nucleus</location>
    </subcellularLocation>
</comment>
<keyword evidence="3" id="KW-0805">Transcription regulation</keyword>
<dbReference type="SMART" id="SM00906">
    <property type="entry name" value="Fungal_trans"/>
    <property type="match status" value="1"/>
</dbReference>
<evidence type="ECO:0000256" key="5">
    <source>
        <dbReference type="ARBA" id="ARBA00023163"/>
    </source>
</evidence>
<gene>
    <name evidence="8" type="ORF">FPRO_00023</name>
</gene>
<evidence type="ECO:0000259" key="7">
    <source>
        <dbReference type="SMART" id="SM00906"/>
    </source>
</evidence>
<evidence type="ECO:0000256" key="6">
    <source>
        <dbReference type="ARBA" id="ARBA00023242"/>
    </source>
</evidence>
<proteinExistence type="predicted"/>
<evidence type="ECO:0000256" key="2">
    <source>
        <dbReference type="ARBA" id="ARBA00022723"/>
    </source>
</evidence>
<keyword evidence="6" id="KW-0539">Nucleus</keyword>
<evidence type="ECO:0000256" key="4">
    <source>
        <dbReference type="ARBA" id="ARBA00023125"/>
    </source>
</evidence>